<evidence type="ECO:0000256" key="13">
    <source>
        <dbReference type="ARBA" id="ARBA00048321"/>
    </source>
</evidence>
<feature type="binding site" evidence="15">
    <location>
        <position position="105"/>
    </location>
    <ligand>
        <name>S-adenosyl-L-methionine</name>
        <dbReference type="ChEBI" id="CHEBI:59789"/>
        <label>1</label>
    </ligand>
</feature>
<dbReference type="SUPFAM" id="SSF102114">
    <property type="entry name" value="Radical SAM enzymes"/>
    <property type="match status" value="1"/>
</dbReference>
<dbReference type="InterPro" id="IPR004558">
    <property type="entry name" value="Coprogen_oxidase_HemN"/>
</dbReference>
<dbReference type="OrthoDB" id="9808022at2"/>
<feature type="domain" description="Radical SAM core" evidence="17">
    <location>
        <begin position="40"/>
        <end position="273"/>
    </location>
</feature>
<dbReference type="Pfam" id="PF06969">
    <property type="entry name" value="HemN_C"/>
    <property type="match status" value="1"/>
</dbReference>
<evidence type="ECO:0000256" key="12">
    <source>
        <dbReference type="ARBA" id="ARBA00023244"/>
    </source>
</evidence>
<dbReference type="GO" id="GO:0004109">
    <property type="term" value="F:coproporphyrinogen oxidase activity"/>
    <property type="evidence" value="ECO:0007669"/>
    <property type="project" value="InterPro"/>
</dbReference>
<dbReference type="AlphaFoldDB" id="A0A3D9Z919"/>
<keyword evidence="9 14" id="KW-0560">Oxidoreductase</keyword>
<comment type="subcellular location">
    <subcellularLocation>
        <location evidence="1 14">Cytoplasm</location>
    </subcellularLocation>
</comment>
<feature type="binding site" evidence="15">
    <location>
        <position position="177"/>
    </location>
    <ligand>
        <name>S-adenosyl-L-methionine</name>
        <dbReference type="ChEBI" id="CHEBI:59789"/>
        <label>2</label>
    </ligand>
</feature>
<dbReference type="Proteomes" id="UP000256900">
    <property type="component" value="Unassembled WGS sequence"/>
</dbReference>
<dbReference type="Gene3D" id="3.20.20.70">
    <property type="entry name" value="Aldolase class I"/>
    <property type="match status" value="1"/>
</dbReference>
<organism evidence="18 19">
    <name type="scientific">Methylovirgula ligni</name>
    <dbReference type="NCBI Taxonomy" id="569860"/>
    <lineage>
        <taxon>Bacteria</taxon>
        <taxon>Pseudomonadati</taxon>
        <taxon>Pseudomonadota</taxon>
        <taxon>Alphaproteobacteria</taxon>
        <taxon>Hyphomicrobiales</taxon>
        <taxon>Beijerinckiaceae</taxon>
        <taxon>Methylovirgula</taxon>
    </lineage>
</organism>
<evidence type="ECO:0000256" key="3">
    <source>
        <dbReference type="ARBA" id="ARBA00005493"/>
    </source>
</evidence>
<comment type="cofactor">
    <cofactor evidence="14 16">
        <name>[4Fe-4S] cluster</name>
        <dbReference type="ChEBI" id="CHEBI:49883"/>
    </cofactor>
    <text evidence="14 16">Binds 1 [4Fe-4S] cluster. The cluster is coordinated with 3 cysteines and an exchangeable S-adenosyl-L-methionine.</text>
</comment>
<name>A0A3D9Z919_9HYPH</name>
<evidence type="ECO:0000256" key="15">
    <source>
        <dbReference type="PIRSR" id="PIRSR000167-1"/>
    </source>
</evidence>
<dbReference type="Gene3D" id="1.10.10.920">
    <property type="match status" value="1"/>
</dbReference>
<keyword evidence="6 14" id="KW-0963">Cytoplasm</keyword>
<feature type="binding site" evidence="15">
    <location>
        <position position="202"/>
    </location>
    <ligand>
        <name>S-adenosyl-L-methionine</name>
        <dbReference type="ChEBI" id="CHEBI:59789"/>
        <label>2</label>
    </ligand>
</feature>
<dbReference type="EC" id="1.3.98.3" evidence="14"/>
<feature type="binding site" evidence="15">
    <location>
        <position position="322"/>
    </location>
    <ligand>
        <name>S-adenosyl-L-methionine</name>
        <dbReference type="ChEBI" id="CHEBI:59789"/>
        <label>1</label>
    </ligand>
</feature>
<sequence>MRSIYALAERNVPRYTSYPTAPHFSDAVGPEAYAHWLGALTPDADLSLYIHVPYCTDICLYCGCHTKAVRRRGPIDRYAERLVGEIEQVAQALGRRRVTHLHWGGGTPSILGPEWLTAIADRIGAAFDLSTLVEHAIELDPRHLSAELAGALAEIGVNRASLGVQDFAPQVQKAIGRIQPFAQVGRAIGALHGVGIENINIDLMYGLPHQSIEDAAESARLAALLSPQRIALFGFAYVPWFKTHQKLIEADALPGAAERLEQARAAADTLASLGYVAVGLDHFALPDDPLAEAARRGSLHRNFQGYTVDDAEALIGLGASAISRLPQGFAQNAVDVAGYLRNIEAGRLATVKGYAFTPEDKRRAAVIERLMCDLAIDLDEVPGDYSAEIAALQPLAENGVVAIDGRRLAITEQGRPFLRLVAAAFDAYLPANAARHSAAV</sequence>
<dbReference type="InterPro" id="IPR058240">
    <property type="entry name" value="rSAM_sf"/>
</dbReference>
<feature type="binding site" evidence="15">
    <location>
        <position position="138"/>
    </location>
    <ligand>
        <name>S-adenosyl-L-methionine</name>
        <dbReference type="ChEBI" id="CHEBI:59789"/>
        <label>1</label>
    </ligand>
</feature>
<evidence type="ECO:0000256" key="8">
    <source>
        <dbReference type="ARBA" id="ARBA00022723"/>
    </source>
</evidence>
<accession>A0A3D9Z919</accession>
<evidence type="ECO:0000256" key="7">
    <source>
        <dbReference type="ARBA" id="ARBA00022691"/>
    </source>
</evidence>
<dbReference type="GO" id="GO:0051539">
    <property type="term" value="F:4 iron, 4 sulfur cluster binding"/>
    <property type="evidence" value="ECO:0007669"/>
    <property type="project" value="UniProtKB-KW"/>
</dbReference>
<dbReference type="PANTHER" id="PTHR13932">
    <property type="entry name" value="COPROPORPHYRINIGEN III OXIDASE"/>
    <property type="match status" value="1"/>
</dbReference>
<feature type="binding site" evidence="15">
    <location>
        <position position="236"/>
    </location>
    <ligand>
        <name>S-adenosyl-L-methionine</name>
        <dbReference type="ChEBI" id="CHEBI:59789"/>
        <label>2</label>
    </ligand>
</feature>
<feature type="binding site" evidence="16">
    <location>
        <position position="55"/>
    </location>
    <ligand>
        <name>[4Fe-4S] cluster</name>
        <dbReference type="ChEBI" id="CHEBI:49883"/>
        <note>4Fe-4S-S-AdoMet</note>
    </ligand>
</feature>
<dbReference type="InterPro" id="IPR006638">
    <property type="entry name" value="Elp3/MiaA/NifB-like_rSAM"/>
</dbReference>
<keyword evidence="11 14" id="KW-0411">Iron-sulfur</keyword>
<dbReference type="SFLD" id="SFLDG01065">
    <property type="entry name" value="anaerobic_coproporphyrinogen-I"/>
    <property type="match status" value="1"/>
</dbReference>
<evidence type="ECO:0000256" key="16">
    <source>
        <dbReference type="PIRSR" id="PIRSR000167-2"/>
    </source>
</evidence>
<dbReference type="PIRSF" id="PIRSF000167">
    <property type="entry name" value="HemN"/>
    <property type="match status" value="1"/>
</dbReference>
<keyword evidence="10 14" id="KW-0408">Iron</keyword>
<gene>
    <name evidence="18" type="ORF">DES32_1406</name>
</gene>
<dbReference type="SMART" id="SM00729">
    <property type="entry name" value="Elp3"/>
    <property type="match status" value="1"/>
</dbReference>
<dbReference type="InterPro" id="IPR007197">
    <property type="entry name" value="rSAM"/>
</dbReference>
<dbReference type="CDD" id="cd01335">
    <property type="entry name" value="Radical_SAM"/>
    <property type="match status" value="1"/>
</dbReference>
<dbReference type="NCBIfam" id="TIGR00538">
    <property type="entry name" value="hemN"/>
    <property type="match status" value="1"/>
</dbReference>
<comment type="similarity">
    <text evidence="3 14">Belongs to the anaerobic coproporphyrinogen-III oxidase family.</text>
</comment>
<dbReference type="RefSeq" id="WP_115835939.1">
    <property type="nucleotide sequence ID" value="NZ_CP025086.1"/>
</dbReference>
<dbReference type="InterPro" id="IPR010723">
    <property type="entry name" value="HemN_C"/>
</dbReference>
<dbReference type="UniPathway" id="UPA00251">
    <property type="reaction ID" value="UER00323"/>
</dbReference>
<evidence type="ECO:0000256" key="4">
    <source>
        <dbReference type="ARBA" id="ARBA00011245"/>
    </source>
</evidence>
<reference evidence="18 19" key="1">
    <citation type="submission" date="2018-08" db="EMBL/GenBank/DDBJ databases">
        <title>Genomic Encyclopedia of Type Strains, Phase IV (KMG-IV): sequencing the most valuable type-strain genomes for metagenomic binning, comparative biology and taxonomic classification.</title>
        <authorList>
            <person name="Goeker M."/>
        </authorList>
    </citation>
    <scope>NUCLEOTIDE SEQUENCE [LARGE SCALE GENOMIC DNA]</scope>
    <source>
        <strain evidence="18 19">BW863</strain>
    </source>
</reference>
<keyword evidence="5 14" id="KW-0004">4Fe-4S</keyword>
<evidence type="ECO:0000256" key="10">
    <source>
        <dbReference type="ARBA" id="ARBA00023004"/>
    </source>
</evidence>
<evidence type="ECO:0000313" key="19">
    <source>
        <dbReference type="Proteomes" id="UP000256900"/>
    </source>
</evidence>
<keyword evidence="19" id="KW-1185">Reference proteome</keyword>
<feature type="binding site" evidence="16">
    <location>
        <position position="59"/>
    </location>
    <ligand>
        <name>[4Fe-4S] cluster</name>
        <dbReference type="ChEBI" id="CHEBI:49883"/>
        <note>4Fe-4S-S-AdoMet</note>
    </ligand>
</feature>
<dbReference type="GO" id="GO:0046872">
    <property type="term" value="F:metal ion binding"/>
    <property type="evidence" value="ECO:0007669"/>
    <property type="project" value="UniProtKB-KW"/>
</dbReference>
<evidence type="ECO:0000256" key="5">
    <source>
        <dbReference type="ARBA" id="ARBA00022485"/>
    </source>
</evidence>
<feature type="binding site" evidence="15">
    <location>
        <position position="49"/>
    </location>
    <ligand>
        <name>S-adenosyl-L-methionine</name>
        <dbReference type="ChEBI" id="CHEBI:59789"/>
        <label>1</label>
    </ligand>
</feature>
<evidence type="ECO:0000256" key="6">
    <source>
        <dbReference type="ARBA" id="ARBA00022490"/>
    </source>
</evidence>
<dbReference type="InterPro" id="IPR013785">
    <property type="entry name" value="Aldolase_TIM"/>
</dbReference>
<evidence type="ECO:0000256" key="2">
    <source>
        <dbReference type="ARBA" id="ARBA00004785"/>
    </source>
</evidence>
<dbReference type="PANTHER" id="PTHR13932:SF6">
    <property type="entry name" value="OXYGEN-INDEPENDENT COPROPORPHYRINOGEN III OXIDASE"/>
    <property type="match status" value="1"/>
</dbReference>
<dbReference type="GO" id="GO:0006782">
    <property type="term" value="P:protoporphyrinogen IX biosynthetic process"/>
    <property type="evidence" value="ECO:0007669"/>
    <property type="project" value="UniProtKB-UniPathway"/>
</dbReference>
<dbReference type="SFLD" id="SFLDS00029">
    <property type="entry name" value="Radical_SAM"/>
    <property type="match status" value="1"/>
</dbReference>
<dbReference type="GO" id="GO:0005737">
    <property type="term" value="C:cytoplasm"/>
    <property type="evidence" value="ECO:0007669"/>
    <property type="project" value="UniProtKB-SubCell"/>
</dbReference>
<keyword evidence="12 14" id="KW-0627">Porphyrin biosynthesis</keyword>
<keyword evidence="8 14" id="KW-0479">Metal-binding</keyword>
<feature type="binding site" evidence="15">
    <location>
        <begin position="106"/>
        <end position="107"/>
    </location>
    <ligand>
        <name>S-adenosyl-L-methionine</name>
        <dbReference type="ChEBI" id="CHEBI:59789"/>
        <label>2</label>
    </ligand>
</feature>
<protein>
    <recommendedName>
        <fullName evidence="14">Coproporphyrinogen-III oxidase</fullName>
        <ecNumber evidence="14">1.3.98.3</ecNumber>
    </recommendedName>
</protein>
<proteinExistence type="inferred from homology"/>
<evidence type="ECO:0000259" key="17">
    <source>
        <dbReference type="PROSITE" id="PS51918"/>
    </source>
</evidence>
<dbReference type="SFLD" id="SFLDG01082">
    <property type="entry name" value="B12-binding_domain_containing"/>
    <property type="match status" value="1"/>
</dbReference>
<dbReference type="Pfam" id="PF04055">
    <property type="entry name" value="Radical_SAM"/>
    <property type="match status" value="1"/>
</dbReference>
<evidence type="ECO:0000256" key="9">
    <source>
        <dbReference type="ARBA" id="ARBA00023002"/>
    </source>
</evidence>
<dbReference type="PROSITE" id="PS51918">
    <property type="entry name" value="RADICAL_SAM"/>
    <property type="match status" value="1"/>
</dbReference>
<comment type="subunit">
    <text evidence="4">Monomer.</text>
</comment>
<evidence type="ECO:0000313" key="18">
    <source>
        <dbReference type="EMBL" id="REF87776.1"/>
    </source>
</evidence>
<comment type="catalytic activity">
    <reaction evidence="13 14">
        <text>coproporphyrinogen III + 2 S-adenosyl-L-methionine = protoporphyrinogen IX + 2 5'-deoxyadenosine + 2 L-methionine + 2 CO2</text>
        <dbReference type="Rhea" id="RHEA:15425"/>
        <dbReference type="ChEBI" id="CHEBI:16526"/>
        <dbReference type="ChEBI" id="CHEBI:17319"/>
        <dbReference type="ChEBI" id="CHEBI:57307"/>
        <dbReference type="ChEBI" id="CHEBI:57309"/>
        <dbReference type="ChEBI" id="CHEBI:57844"/>
        <dbReference type="ChEBI" id="CHEBI:59789"/>
        <dbReference type="EC" id="1.3.98.3"/>
    </reaction>
</comment>
<feature type="binding site" evidence="15">
    <location>
        <position position="165"/>
    </location>
    <ligand>
        <name>S-adenosyl-L-methionine</name>
        <dbReference type="ChEBI" id="CHEBI:59789"/>
        <label>2</label>
    </ligand>
</feature>
<evidence type="ECO:0000256" key="11">
    <source>
        <dbReference type="ARBA" id="ARBA00023014"/>
    </source>
</evidence>
<evidence type="ECO:0000256" key="14">
    <source>
        <dbReference type="PIRNR" id="PIRNR000167"/>
    </source>
</evidence>
<dbReference type="InterPro" id="IPR034505">
    <property type="entry name" value="Coproporphyrinogen-III_oxidase"/>
</dbReference>
<dbReference type="GO" id="GO:0051989">
    <property type="term" value="F:coproporphyrinogen dehydrogenase activity"/>
    <property type="evidence" value="ECO:0007669"/>
    <property type="project" value="UniProtKB-EC"/>
</dbReference>
<comment type="pathway">
    <text evidence="2 14">Porphyrin-containing compound metabolism; protoporphyrin-IX biosynthesis; protoporphyrinogen-IX from coproporphyrinogen-III (AdoMet route): step 1/1.</text>
</comment>
<evidence type="ECO:0000256" key="1">
    <source>
        <dbReference type="ARBA" id="ARBA00004496"/>
    </source>
</evidence>
<feature type="binding site" evidence="16">
    <location>
        <position position="62"/>
    </location>
    <ligand>
        <name>[4Fe-4S] cluster</name>
        <dbReference type="ChEBI" id="CHEBI:49883"/>
        <note>4Fe-4S-S-AdoMet</note>
    </ligand>
</feature>
<feature type="binding site" evidence="15">
    <location>
        <begin position="61"/>
        <end position="63"/>
    </location>
    <ligand>
        <name>S-adenosyl-L-methionine</name>
        <dbReference type="ChEBI" id="CHEBI:59789"/>
        <label>2</label>
    </ligand>
</feature>
<keyword evidence="7 14" id="KW-0949">S-adenosyl-L-methionine</keyword>
<dbReference type="EMBL" id="QUMO01000002">
    <property type="protein sequence ID" value="REF87776.1"/>
    <property type="molecule type" value="Genomic_DNA"/>
</dbReference>
<comment type="caution">
    <text evidence="18">The sequence shown here is derived from an EMBL/GenBank/DDBJ whole genome shotgun (WGS) entry which is preliminary data.</text>
</comment>